<evidence type="ECO:0000313" key="4">
    <source>
        <dbReference type="Proteomes" id="UP000596092"/>
    </source>
</evidence>
<keyword evidence="2" id="KW-0812">Transmembrane</keyword>
<reference evidence="3 4" key="1">
    <citation type="submission" date="2020-05" db="EMBL/GenBank/DDBJ databases">
        <title>Complete genome of Desulfobulbus oligotrophicus.</title>
        <authorList>
            <person name="Podar M."/>
        </authorList>
    </citation>
    <scope>NUCLEOTIDE SEQUENCE [LARGE SCALE GENOMIC DNA]</scope>
    <source>
        <strain evidence="3 4">Prop6</strain>
    </source>
</reference>
<dbReference type="EMBL" id="CP054140">
    <property type="protein sequence ID" value="QQG65043.1"/>
    <property type="molecule type" value="Genomic_DNA"/>
</dbReference>
<dbReference type="AlphaFoldDB" id="A0A7T6APZ7"/>
<keyword evidence="4" id="KW-1185">Reference proteome</keyword>
<keyword evidence="2" id="KW-1133">Transmembrane helix</keyword>
<accession>A0A7T6APZ7</accession>
<feature type="transmembrane region" description="Helical" evidence="2">
    <location>
        <begin position="83"/>
        <end position="102"/>
    </location>
</feature>
<dbReference type="Proteomes" id="UP000596092">
    <property type="component" value="Chromosome"/>
</dbReference>
<feature type="coiled-coil region" evidence="1">
    <location>
        <begin position="47"/>
        <end position="74"/>
    </location>
</feature>
<dbReference type="KEGG" id="dog:HP555_03770"/>
<sequence>MRREQRALKSMLLLAVFMLTVPCIGSAKEQQSSSVSAVQQQNCDAVLFVVEEQNRELRQELRQIKRELSLLNQNMERPGVREIITGIGFILGLFGTAALFSARRCSRADREE</sequence>
<name>A0A7T6APZ7_9BACT</name>
<keyword evidence="2" id="KW-0472">Membrane</keyword>
<dbReference type="RefSeq" id="WP_199263859.1">
    <property type="nucleotide sequence ID" value="NZ_CP054140.1"/>
</dbReference>
<evidence type="ECO:0000313" key="3">
    <source>
        <dbReference type="EMBL" id="QQG65043.1"/>
    </source>
</evidence>
<evidence type="ECO:0000256" key="1">
    <source>
        <dbReference type="SAM" id="Coils"/>
    </source>
</evidence>
<proteinExistence type="predicted"/>
<keyword evidence="1" id="KW-0175">Coiled coil</keyword>
<evidence type="ECO:0000256" key="2">
    <source>
        <dbReference type="SAM" id="Phobius"/>
    </source>
</evidence>
<gene>
    <name evidence="3" type="ORF">HP555_03770</name>
</gene>
<organism evidence="3 4">
    <name type="scientific">Desulfobulbus oligotrophicus</name>
    <dbReference type="NCBI Taxonomy" id="1909699"/>
    <lineage>
        <taxon>Bacteria</taxon>
        <taxon>Pseudomonadati</taxon>
        <taxon>Thermodesulfobacteriota</taxon>
        <taxon>Desulfobulbia</taxon>
        <taxon>Desulfobulbales</taxon>
        <taxon>Desulfobulbaceae</taxon>
        <taxon>Desulfobulbus</taxon>
    </lineage>
</organism>
<protein>
    <submittedName>
        <fullName evidence="3">Uncharacterized protein</fullName>
    </submittedName>
</protein>